<dbReference type="Pfam" id="PF14223">
    <property type="entry name" value="Retrotran_gag_2"/>
    <property type="match status" value="1"/>
</dbReference>
<protein>
    <recommendedName>
        <fullName evidence="3">Retrovirus-related Pol polyprotein from transposon RE1</fullName>
    </recommendedName>
</protein>
<dbReference type="Proteomes" id="UP000288805">
    <property type="component" value="Unassembled WGS sequence"/>
</dbReference>
<name>A0A438ISH4_VITVI</name>
<comment type="caution">
    <text evidence="1">The sequence shown here is derived from an EMBL/GenBank/DDBJ whole genome shotgun (WGS) entry which is preliminary data.</text>
</comment>
<dbReference type="EMBL" id="QGNW01000086">
    <property type="protein sequence ID" value="RVW99666.1"/>
    <property type="molecule type" value="Genomic_DNA"/>
</dbReference>
<dbReference type="PANTHER" id="PTHR47481">
    <property type="match status" value="1"/>
</dbReference>
<dbReference type="AlphaFoldDB" id="A0A438ISH4"/>
<accession>A0A438ISH4</accession>
<reference evidence="1 2" key="1">
    <citation type="journal article" date="2018" name="PLoS Genet.">
        <title>Population sequencing reveals clonal diversity and ancestral inbreeding in the grapevine cultivar Chardonnay.</title>
        <authorList>
            <person name="Roach M.J."/>
            <person name="Johnson D.L."/>
            <person name="Bohlmann J."/>
            <person name="van Vuuren H.J."/>
            <person name="Jones S.J."/>
            <person name="Pretorius I.S."/>
            <person name="Schmidt S.A."/>
            <person name="Borneman A.R."/>
        </authorList>
    </citation>
    <scope>NUCLEOTIDE SEQUENCE [LARGE SCALE GENOMIC DNA]</scope>
    <source>
        <strain evidence="2">cv. Chardonnay</strain>
        <tissue evidence="1">Leaf</tissue>
    </source>
</reference>
<evidence type="ECO:0008006" key="3">
    <source>
        <dbReference type="Google" id="ProtNLM"/>
    </source>
</evidence>
<evidence type="ECO:0000313" key="2">
    <source>
        <dbReference type="Proteomes" id="UP000288805"/>
    </source>
</evidence>
<sequence>MAATNRSANSSEAVEASHGSQPFTNLIVITIILAITSSSCSSCAWIGRFILGTKLCPEQYVPTHISPSSTEVWRTVERLFITKSKARILQLHYLLQSTHNGSMSIADYIWKLRGIADTLSAAGQVIIDEELVMYILGGLNCEYDPAVINLTSRNADVSLEEAQFLLQRVQKYPNSNFYHGKGRGTDGRGNESELSQIRNAQGDGQHQAYIASPETVMDSNWHMGSGATNHITANLNDLTIKDNYRGKRNSL</sequence>
<proteinExistence type="predicted"/>
<dbReference type="PANTHER" id="PTHR47481:SF22">
    <property type="entry name" value="RETROTRANSPOSON GAG DOMAIN-CONTAINING PROTEIN"/>
    <property type="match status" value="1"/>
</dbReference>
<organism evidence="1 2">
    <name type="scientific">Vitis vinifera</name>
    <name type="common">Grape</name>
    <dbReference type="NCBI Taxonomy" id="29760"/>
    <lineage>
        <taxon>Eukaryota</taxon>
        <taxon>Viridiplantae</taxon>
        <taxon>Streptophyta</taxon>
        <taxon>Embryophyta</taxon>
        <taxon>Tracheophyta</taxon>
        <taxon>Spermatophyta</taxon>
        <taxon>Magnoliopsida</taxon>
        <taxon>eudicotyledons</taxon>
        <taxon>Gunneridae</taxon>
        <taxon>Pentapetalae</taxon>
        <taxon>rosids</taxon>
        <taxon>Vitales</taxon>
        <taxon>Vitaceae</taxon>
        <taxon>Viteae</taxon>
        <taxon>Vitis</taxon>
    </lineage>
</organism>
<gene>
    <name evidence="1" type="ORF">CK203_021540</name>
</gene>
<evidence type="ECO:0000313" key="1">
    <source>
        <dbReference type="EMBL" id="RVW99666.1"/>
    </source>
</evidence>